<dbReference type="PANTHER" id="PTHR46605">
    <property type="entry name" value="TUMOR NECROSIS FACTOR RECEPTOR"/>
    <property type="match status" value="1"/>
</dbReference>
<keyword evidence="11" id="KW-1185">Reference proteome</keyword>
<evidence type="ECO:0000256" key="7">
    <source>
        <dbReference type="ARBA" id="ARBA00023180"/>
    </source>
</evidence>
<evidence type="ECO:0000259" key="9">
    <source>
        <dbReference type="Pfam" id="PF18422"/>
    </source>
</evidence>
<evidence type="ECO:0000313" key="11">
    <source>
        <dbReference type="Proteomes" id="UP001176940"/>
    </source>
</evidence>
<keyword evidence="6 8" id="KW-0472">Membrane</keyword>
<evidence type="ECO:0000256" key="2">
    <source>
        <dbReference type="ARBA" id="ARBA00022475"/>
    </source>
</evidence>
<feature type="domain" description="Tumor necrosis factor receptor member 16 transmembrane" evidence="9">
    <location>
        <begin position="24"/>
        <end position="58"/>
    </location>
</feature>
<proteinExistence type="predicted"/>
<dbReference type="EMBL" id="CAUEEQ010057021">
    <property type="protein sequence ID" value="CAJ0963144.1"/>
    <property type="molecule type" value="Genomic_DNA"/>
</dbReference>
<feature type="transmembrane region" description="Helical" evidence="8">
    <location>
        <begin position="27"/>
        <end position="48"/>
    </location>
</feature>
<sequence>MVLVTAITPQGPGTPHFIPPEDNSKNIIPVYCSILAAVVVGLIGYVAFKCWVTCKQKKLLAKQRVGELAASGEGEKLHSDSGVFLDTHSLQEPNQLNKDWDVLLGTMDEYTNVNEVVGRVTDYINFCTDMLGPTKKIRCFANNKPMDNKGIEAFAQQEKKGI</sequence>
<keyword evidence="4" id="KW-0053">Apoptosis</keyword>
<reference evidence="10" key="1">
    <citation type="submission" date="2023-07" db="EMBL/GenBank/DDBJ databases">
        <authorList>
            <person name="Stuckert A."/>
        </authorList>
    </citation>
    <scope>NUCLEOTIDE SEQUENCE</scope>
</reference>
<dbReference type="Proteomes" id="UP001176940">
    <property type="component" value="Unassembled WGS sequence"/>
</dbReference>
<keyword evidence="7" id="KW-0325">Glycoprotein</keyword>
<dbReference type="Gene3D" id="6.10.250.1780">
    <property type="match status" value="1"/>
</dbReference>
<keyword evidence="5 8" id="KW-1133">Transmembrane helix</keyword>
<dbReference type="InterPro" id="IPR052302">
    <property type="entry name" value="Neurotrophin_rcpt-DD"/>
</dbReference>
<dbReference type="InterPro" id="IPR041448">
    <property type="entry name" value="TNFR16_TM"/>
</dbReference>
<evidence type="ECO:0000256" key="3">
    <source>
        <dbReference type="ARBA" id="ARBA00022692"/>
    </source>
</evidence>
<evidence type="ECO:0000256" key="6">
    <source>
        <dbReference type="ARBA" id="ARBA00023136"/>
    </source>
</evidence>
<dbReference type="PANTHER" id="PTHR46605:SF1">
    <property type="entry name" value="DEATH DOMAIN-CONTAINING MEMBRANE PROTEIN NRADD"/>
    <property type="match status" value="1"/>
</dbReference>
<comment type="caution">
    <text evidence="10">The sequence shown here is derived from an EMBL/GenBank/DDBJ whole genome shotgun (WGS) entry which is preliminary data.</text>
</comment>
<evidence type="ECO:0000256" key="4">
    <source>
        <dbReference type="ARBA" id="ARBA00022703"/>
    </source>
</evidence>
<evidence type="ECO:0000256" key="8">
    <source>
        <dbReference type="SAM" id="Phobius"/>
    </source>
</evidence>
<evidence type="ECO:0000256" key="5">
    <source>
        <dbReference type="ARBA" id="ARBA00022989"/>
    </source>
</evidence>
<keyword evidence="2" id="KW-1003">Cell membrane</keyword>
<protein>
    <recommendedName>
        <fullName evidence="9">Tumor necrosis factor receptor member 16 transmembrane domain-containing protein</fullName>
    </recommendedName>
</protein>
<comment type="subcellular location">
    <subcellularLocation>
        <location evidence="1">Cell membrane</location>
        <topology evidence="1">Single-pass membrane protein</topology>
    </subcellularLocation>
</comment>
<evidence type="ECO:0000256" key="1">
    <source>
        <dbReference type="ARBA" id="ARBA00004162"/>
    </source>
</evidence>
<accession>A0ABN9MB34</accession>
<gene>
    <name evidence="10" type="ORF">RIMI_LOCUS18572838</name>
</gene>
<organism evidence="10 11">
    <name type="scientific">Ranitomeya imitator</name>
    <name type="common">mimic poison frog</name>
    <dbReference type="NCBI Taxonomy" id="111125"/>
    <lineage>
        <taxon>Eukaryota</taxon>
        <taxon>Metazoa</taxon>
        <taxon>Chordata</taxon>
        <taxon>Craniata</taxon>
        <taxon>Vertebrata</taxon>
        <taxon>Euteleostomi</taxon>
        <taxon>Amphibia</taxon>
        <taxon>Batrachia</taxon>
        <taxon>Anura</taxon>
        <taxon>Neobatrachia</taxon>
        <taxon>Hyloidea</taxon>
        <taxon>Dendrobatidae</taxon>
        <taxon>Dendrobatinae</taxon>
        <taxon>Ranitomeya</taxon>
    </lineage>
</organism>
<keyword evidence="3 8" id="KW-0812">Transmembrane</keyword>
<dbReference type="Pfam" id="PF18422">
    <property type="entry name" value="TNFR_16_TM"/>
    <property type="match status" value="1"/>
</dbReference>
<evidence type="ECO:0000313" key="10">
    <source>
        <dbReference type="EMBL" id="CAJ0963144.1"/>
    </source>
</evidence>
<name>A0ABN9MB34_9NEOB</name>